<dbReference type="PROSITE" id="PS50234">
    <property type="entry name" value="VWFA"/>
    <property type="match status" value="1"/>
</dbReference>
<evidence type="ECO:0000259" key="1">
    <source>
        <dbReference type="PROSITE" id="PS50234"/>
    </source>
</evidence>
<dbReference type="SMART" id="SM00327">
    <property type="entry name" value="VWA"/>
    <property type="match status" value="1"/>
</dbReference>
<dbReference type="Gene3D" id="3.40.50.410">
    <property type="entry name" value="von Willebrand factor, type A domain"/>
    <property type="match status" value="1"/>
</dbReference>
<name>A0A2H1EIP0_9ARCH</name>
<dbReference type="RefSeq" id="WP_101010487.1">
    <property type="nucleotide sequence ID" value="NZ_FRFC01000004.1"/>
</dbReference>
<proteinExistence type="predicted"/>
<sequence length="518" mass="60101">MIKDKVPSFLEYVENIFHTFSQTKPGDIDITFSKKTQFPIMKFGSKLKLVIPLPQKYDNKYLFEGMMFDNNHNGRKNLWCVFFATLYHLASHVCVSKYSVYDQWVKHKTKDVCFQVIDFIEDVSVDRYISHTNPEIFENMKMIHLKFVQKIQEGLYESDKNLKISSLDREKKIENIRTNLMNTQSSVISIADLLYKNRDLLPRYTPPYCECRGLKSLFKPEQKSPDFEPFGVFNENIEHLDMLWLADEQLKSKLLKTYGKYLKDLNFDSIVIPPGNFHNYIQLKEKASPLLKRIRQQLRMVANLVDEPRIDQIGYLNMQMAIQAIASEGQTTDIFERDEIKRVEEAWAILIDKSASMSLRFDQVKEFTICVSESANDLAGKSDAWALFSFDNNFQILKDFKEKYDHEVQARIGSLENNGLSLLPDALELTRRILVNDPRERKYIFVITDGHSSGYERINQHLTKITKKLDVSGISLIAIGVSKSTSKRFRNSVRGSSDLKQLVAKFITAYKTVSSDDM</sequence>
<dbReference type="InterPro" id="IPR002035">
    <property type="entry name" value="VWF_A"/>
</dbReference>
<feature type="domain" description="VWFA" evidence="1">
    <location>
        <begin position="346"/>
        <end position="518"/>
    </location>
</feature>
<dbReference type="OrthoDB" id="2822at2157"/>
<dbReference type="CDD" id="cd00198">
    <property type="entry name" value="vWFA"/>
    <property type="match status" value="1"/>
</dbReference>
<keyword evidence="3" id="KW-1185">Reference proteome</keyword>
<dbReference type="InterPro" id="IPR036465">
    <property type="entry name" value="vWFA_dom_sf"/>
</dbReference>
<dbReference type="EMBL" id="FRFC01000004">
    <property type="protein sequence ID" value="SHO46732.1"/>
    <property type="molecule type" value="Genomic_DNA"/>
</dbReference>
<dbReference type="Proteomes" id="UP000232412">
    <property type="component" value="Unassembled WGS sequence"/>
</dbReference>
<evidence type="ECO:0000313" key="2">
    <source>
        <dbReference type="EMBL" id="SHO46732.1"/>
    </source>
</evidence>
<dbReference type="SUPFAM" id="SSF53300">
    <property type="entry name" value="vWA-like"/>
    <property type="match status" value="1"/>
</dbReference>
<dbReference type="Pfam" id="PF00092">
    <property type="entry name" value="VWA"/>
    <property type="match status" value="1"/>
</dbReference>
<gene>
    <name evidence="2" type="ORF">NSIN_30246</name>
</gene>
<reference evidence="3" key="1">
    <citation type="submission" date="2016-12" db="EMBL/GenBank/DDBJ databases">
        <authorList>
            <person name="Herbold C."/>
        </authorList>
    </citation>
    <scope>NUCLEOTIDE SEQUENCE [LARGE SCALE GENOMIC DNA]</scope>
</reference>
<accession>A0A2H1EIP0</accession>
<organism evidence="2 3">
    <name type="scientific">Nitrosotalea sinensis</name>
    <dbReference type="NCBI Taxonomy" id="1499975"/>
    <lineage>
        <taxon>Archaea</taxon>
        <taxon>Nitrososphaerota</taxon>
        <taxon>Nitrososphaeria</taxon>
        <taxon>Nitrosotaleales</taxon>
        <taxon>Nitrosotaleaceae</taxon>
        <taxon>Nitrosotalea</taxon>
    </lineage>
</organism>
<protein>
    <submittedName>
        <fullName evidence="2">Putative von Willebrand factor type A</fullName>
    </submittedName>
</protein>
<evidence type="ECO:0000313" key="3">
    <source>
        <dbReference type="Proteomes" id="UP000232412"/>
    </source>
</evidence>
<dbReference type="AlphaFoldDB" id="A0A2H1EIP0"/>